<keyword evidence="1" id="KW-1133">Transmembrane helix</keyword>
<proteinExistence type="predicted"/>
<keyword evidence="1" id="KW-0472">Membrane</keyword>
<feature type="transmembrane region" description="Helical" evidence="1">
    <location>
        <begin position="43"/>
        <end position="62"/>
    </location>
</feature>
<evidence type="ECO:0000313" key="2">
    <source>
        <dbReference type="EMBL" id="KKL80719.1"/>
    </source>
</evidence>
<dbReference type="EMBL" id="LAZR01022771">
    <property type="protein sequence ID" value="KKL80719.1"/>
    <property type="molecule type" value="Genomic_DNA"/>
</dbReference>
<organism evidence="2">
    <name type="scientific">marine sediment metagenome</name>
    <dbReference type="NCBI Taxonomy" id="412755"/>
    <lineage>
        <taxon>unclassified sequences</taxon>
        <taxon>metagenomes</taxon>
        <taxon>ecological metagenomes</taxon>
    </lineage>
</organism>
<gene>
    <name evidence="2" type="ORF">LCGC14_2001910</name>
</gene>
<protein>
    <submittedName>
        <fullName evidence="2">Uncharacterized protein</fullName>
    </submittedName>
</protein>
<comment type="caution">
    <text evidence="2">The sequence shown here is derived from an EMBL/GenBank/DDBJ whole genome shotgun (WGS) entry which is preliminary data.</text>
</comment>
<reference evidence="2" key="1">
    <citation type="journal article" date="2015" name="Nature">
        <title>Complex archaea that bridge the gap between prokaryotes and eukaryotes.</title>
        <authorList>
            <person name="Spang A."/>
            <person name="Saw J.H."/>
            <person name="Jorgensen S.L."/>
            <person name="Zaremba-Niedzwiedzka K."/>
            <person name="Martijn J."/>
            <person name="Lind A.E."/>
            <person name="van Eijk R."/>
            <person name="Schleper C."/>
            <person name="Guy L."/>
            <person name="Ettema T.J."/>
        </authorList>
    </citation>
    <scope>NUCLEOTIDE SEQUENCE</scope>
</reference>
<dbReference type="AlphaFoldDB" id="A0A0F9F2T8"/>
<sequence length="179" mass="20867">FFRAALGSPRSFRSWRLVLLFFGCLGLAARSSRFVLVIVRTGYGPLFFFLCVLVMDRAFFVLDDEDINLGLFLFLWHSSAYLWPFPFCLHSLPFDIPHPPYLLSHERSKTMSQTHLNPIRPVFDLWVYNSDLLKCYFLDRVRDSDYAESLANDLRNNGVSVFVFPTFLPPRARVILTYP</sequence>
<keyword evidence="1" id="KW-0812">Transmembrane</keyword>
<feature type="transmembrane region" description="Helical" evidence="1">
    <location>
        <begin position="69"/>
        <end position="87"/>
    </location>
</feature>
<evidence type="ECO:0000256" key="1">
    <source>
        <dbReference type="SAM" id="Phobius"/>
    </source>
</evidence>
<accession>A0A0F9F2T8</accession>
<feature type="non-terminal residue" evidence="2">
    <location>
        <position position="1"/>
    </location>
</feature>
<name>A0A0F9F2T8_9ZZZZ</name>